<accession>A0ABS4F791</accession>
<dbReference type="PRINTS" id="PR00455">
    <property type="entry name" value="HTHTETR"/>
</dbReference>
<protein>
    <submittedName>
        <fullName evidence="4">AcrR family transcriptional regulator</fullName>
    </submittedName>
</protein>
<evidence type="ECO:0000256" key="2">
    <source>
        <dbReference type="PROSITE-ProRule" id="PRU00335"/>
    </source>
</evidence>
<dbReference type="PANTHER" id="PTHR30328:SF54">
    <property type="entry name" value="HTH-TYPE TRANSCRIPTIONAL REPRESSOR SCO4008"/>
    <property type="match status" value="1"/>
</dbReference>
<dbReference type="EMBL" id="JAGGKI010000003">
    <property type="protein sequence ID" value="MBP1892109.1"/>
    <property type="molecule type" value="Genomic_DNA"/>
</dbReference>
<dbReference type="Proteomes" id="UP000706926">
    <property type="component" value="Unassembled WGS sequence"/>
</dbReference>
<dbReference type="PROSITE" id="PS50977">
    <property type="entry name" value="HTH_TETR_2"/>
    <property type="match status" value="1"/>
</dbReference>
<name>A0ABS4F791_9BACL</name>
<dbReference type="GeneID" id="95403219"/>
<comment type="caution">
    <text evidence="4">The sequence shown here is derived from an EMBL/GenBank/DDBJ whole genome shotgun (WGS) entry which is preliminary data.</text>
</comment>
<dbReference type="Gene3D" id="1.10.357.10">
    <property type="entry name" value="Tetracycline Repressor, domain 2"/>
    <property type="match status" value="1"/>
</dbReference>
<dbReference type="InterPro" id="IPR009057">
    <property type="entry name" value="Homeodomain-like_sf"/>
</dbReference>
<sequence length="203" mass="23557">MGEIRNAERTRKRILEAARKEFFEKGYTGARIEAIAVNADVKKQLIYHYFKGKEELLVAVLDQMTVELPEWTTQFPSDPVHTAEHRFQVNCQTRMDFLKFTVWEALEEQPQQNSRKKRRTEALQSYVDDMKSKQEAGLVPEDLDPELLTLAISALTTYPLIFGDVTKMVTGSEPTDPQFQEKWSKFLTKISARIFGKDDFMNE</sequence>
<proteinExistence type="predicted"/>
<dbReference type="Pfam" id="PF00440">
    <property type="entry name" value="TetR_N"/>
    <property type="match status" value="1"/>
</dbReference>
<organism evidence="4 5">
    <name type="scientific">Paenibacillus lactis</name>
    <dbReference type="NCBI Taxonomy" id="228574"/>
    <lineage>
        <taxon>Bacteria</taxon>
        <taxon>Bacillati</taxon>
        <taxon>Bacillota</taxon>
        <taxon>Bacilli</taxon>
        <taxon>Bacillales</taxon>
        <taxon>Paenibacillaceae</taxon>
        <taxon>Paenibacillus</taxon>
    </lineage>
</organism>
<gene>
    <name evidence="4" type="ORF">J2Z18_001185</name>
</gene>
<dbReference type="Pfam" id="PF17926">
    <property type="entry name" value="TetR_C_21"/>
    <property type="match status" value="1"/>
</dbReference>
<dbReference type="InterPro" id="IPR041467">
    <property type="entry name" value="Sco4008_C"/>
</dbReference>
<feature type="domain" description="HTH tetR-type" evidence="3">
    <location>
        <begin position="8"/>
        <end position="68"/>
    </location>
</feature>
<dbReference type="PANTHER" id="PTHR30328">
    <property type="entry name" value="TRANSCRIPTIONAL REPRESSOR"/>
    <property type="match status" value="1"/>
</dbReference>
<keyword evidence="5" id="KW-1185">Reference proteome</keyword>
<dbReference type="RefSeq" id="WP_007127443.1">
    <property type="nucleotide sequence ID" value="NZ_BOSA01000002.1"/>
</dbReference>
<dbReference type="SUPFAM" id="SSF46689">
    <property type="entry name" value="Homeodomain-like"/>
    <property type="match status" value="1"/>
</dbReference>
<evidence type="ECO:0000313" key="4">
    <source>
        <dbReference type="EMBL" id="MBP1892109.1"/>
    </source>
</evidence>
<feature type="DNA-binding region" description="H-T-H motif" evidence="2">
    <location>
        <begin position="31"/>
        <end position="50"/>
    </location>
</feature>
<evidence type="ECO:0000259" key="3">
    <source>
        <dbReference type="PROSITE" id="PS50977"/>
    </source>
</evidence>
<reference evidence="4 5" key="1">
    <citation type="submission" date="2021-03" db="EMBL/GenBank/DDBJ databases">
        <title>Genomic Encyclopedia of Type Strains, Phase IV (KMG-IV): sequencing the most valuable type-strain genomes for metagenomic binning, comparative biology and taxonomic classification.</title>
        <authorList>
            <person name="Goeker M."/>
        </authorList>
    </citation>
    <scope>NUCLEOTIDE SEQUENCE [LARGE SCALE GENOMIC DNA]</scope>
    <source>
        <strain evidence="4 5">DSM 15596</strain>
    </source>
</reference>
<evidence type="ECO:0000313" key="5">
    <source>
        <dbReference type="Proteomes" id="UP000706926"/>
    </source>
</evidence>
<evidence type="ECO:0000256" key="1">
    <source>
        <dbReference type="ARBA" id="ARBA00023125"/>
    </source>
</evidence>
<dbReference type="InterPro" id="IPR050109">
    <property type="entry name" value="HTH-type_TetR-like_transc_reg"/>
</dbReference>
<dbReference type="InterPro" id="IPR036271">
    <property type="entry name" value="Tet_transcr_reg_TetR-rel_C_sf"/>
</dbReference>
<dbReference type="InterPro" id="IPR001647">
    <property type="entry name" value="HTH_TetR"/>
</dbReference>
<keyword evidence="1 2" id="KW-0238">DNA-binding</keyword>
<dbReference type="SUPFAM" id="SSF48498">
    <property type="entry name" value="Tetracyclin repressor-like, C-terminal domain"/>
    <property type="match status" value="1"/>
</dbReference>